<proteinExistence type="inferred from homology"/>
<keyword evidence="3" id="KW-0547">Nucleotide-binding</keyword>
<keyword evidence="7" id="KW-1185">Reference proteome</keyword>
<evidence type="ECO:0000256" key="3">
    <source>
        <dbReference type="ARBA" id="ARBA00022741"/>
    </source>
</evidence>
<dbReference type="GO" id="GO:0005524">
    <property type="term" value="F:ATP binding"/>
    <property type="evidence" value="ECO:0007669"/>
    <property type="project" value="UniProtKB-KW"/>
</dbReference>
<dbReference type="InterPro" id="IPR050763">
    <property type="entry name" value="ABC_transporter_ATP-binding"/>
</dbReference>
<dbReference type="InterPro" id="IPR027417">
    <property type="entry name" value="P-loop_NTPase"/>
</dbReference>
<keyword evidence="4" id="KW-0067">ATP-binding</keyword>
<reference evidence="6 7" key="1">
    <citation type="journal article" date="2007" name="Appl. Environ. Microbiol.">
        <title>Isolation of key methanogens for global methane emission from rice paddy fields: a novel isolate affiliated with the clone cluster rice cluster I.</title>
        <authorList>
            <person name="Sakai S."/>
            <person name="Imachi H."/>
            <person name="Sekiguchi Y."/>
            <person name="Ohashi A."/>
            <person name="Harada H."/>
            <person name="Kamagata Y."/>
        </authorList>
    </citation>
    <scope>NUCLEOTIDE SEQUENCE [LARGE SCALE GENOMIC DNA]</scope>
    <source>
        <strain evidence="7">DSM 17711 / JCM 13418 / NBRC 101707 / SANAE</strain>
    </source>
</reference>
<organism evidence="6 7">
    <name type="scientific">Methanocella paludicola (strain DSM 17711 / JCM 13418 / NBRC 101707 / SANAE)</name>
    <dbReference type="NCBI Taxonomy" id="304371"/>
    <lineage>
        <taxon>Archaea</taxon>
        <taxon>Methanobacteriati</taxon>
        <taxon>Methanobacteriota</taxon>
        <taxon>Stenosarchaea group</taxon>
        <taxon>Methanomicrobia</taxon>
        <taxon>Methanocellales</taxon>
        <taxon>Methanocellaceae</taxon>
        <taxon>Methanocella</taxon>
    </lineage>
</organism>
<dbReference type="KEGG" id="mpd:MCP_1866"/>
<dbReference type="eggNOG" id="arCOG00194">
    <property type="taxonomic scope" value="Archaea"/>
</dbReference>
<dbReference type="PANTHER" id="PTHR42711">
    <property type="entry name" value="ABC TRANSPORTER ATP-BINDING PROTEIN"/>
    <property type="match status" value="1"/>
</dbReference>
<keyword evidence="2" id="KW-0813">Transport</keyword>
<comment type="similarity">
    <text evidence="1">Belongs to the ABC transporter superfamily.</text>
</comment>
<evidence type="ECO:0000256" key="1">
    <source>
        <dbReference type="ARBA" id="ARBA00005417"/>
    </source>
</evidence>
<feature type="domain" description="ABC transporter" evidence="5">
    <location>
        <begin position="21"/>
        <end position="155"/>
    </location>
</feature>
<gene>
    <name evidence="6" type="ordered locus">MCP_1866</name>
</gene>
<protein>
    <submittedName>
        <fullName evidence="6">Truncated ABC transporter ATP binding protein</fullName>
    </submittedName>
</protein>
<reference evidence="6 7" key="2">
    <citation type="journal article" date="2008" name="Int. J. Syst. Evol. Microbiol.">
        <title>Methanocella paludicola gen. nov., sp. nov., a methane-producing archaeon, the first isolate of the lineage 'Rice Cluster I', and proposal of the new archaeal order Methanocellales ord. nov.</title>
        <authorList>
            <person name="Sakai S."/>
            <person name="Imachi H."/>
            <person name="Hanada S."/>
            <person name="Ohashi A."/>
            <person name="Harada H."/>
            <person name="Kamagata Y."/>
        </authorList>
    </citation>
    <scope>NUCLEOTIDE SEQUENCE [LARGE SCALE GENOMIC DNA]</scope>
    <source>
        <strain evidence="7">DSM 17711 / JCM 13418 / NBRC 101707 / SANAE</strain>
    </source>
</reference>
<dbReference type="Proteomes" id="UP000001882">
    <property type="component" value="Chromosome"/>
</dbReference>
<name>D1YZR6_METPS</name>
<dbReference type="STRING" id="304371.MCP_1866"/>
<dbReference type="EMBL" id="AP011532">
    <property type="protein sequence ID" value="BAI61938.1"/>
    <property type="molecule type" value="Genomic_DNA"/>
</dbReference>
<dbReference type="GeneID" id="60509801"/>
<dbReference type="AlphaFoldDB" id="D1YZR6"/>
<sequence length="172" mass="19139">MTEAIKAQGLTKLFGRTAAVDHVSFEVRKGEVFGFLGPNGAGKTTTMRMLTGIIKPDEGAASVMGHDVVKETILAKQVRGVVPDTSNAYVDISAWQNLMLTGDLYGVPRKLTEERAERLLRRFGLYEKRNQVVKGYSRGMKQRLILCMALVSEPRYCSWMSRLRAWTSKAPG</sequence>
<dbReference type="PANTHER" id="PTHR42711:SF5">
    <property type="entry name" value="ABC TRANSPORTER ATP-BINDING PROTEIN NATA"/>
    <property type="match status" value="1"/>
</dbReference>
<dbReference type="Pfam" id="PF00005">
    <property type="entry name" value="ABC_tran"/>
    <property type="match status" value="1"/>
</dbReference>
<evidence type="ECO:0000313" key="6">
    <source>
        <dbReference type="EMBL" id="BAI61938.1"/>
    </source>
</evidence>
<dbReference type="SUPFAM" id="SSF52540">
    <property type="entry name" value="P-loop containing nucleoside triphosphate hydrolases"/>
    <property type="match status" value="1"/>
</dbReference>
<dbReference type="InterPro" id="IPR003439">
    <property type="entry name" value="ABC_transporter-like_ATP-bd"/>
</dbReference>
<dbReference type="GO" id="GO:0016887">
    <property type="term" value="F:ATP hydrolysis activity"/>
    <property type="evidence" value="ECO:0007669"/>
    <property type="project" value="InterPro"/>
</dbReference>
<dbReference type="InParanoid" id="D1YZR6"/>
<evidence type="ECO:0000256" key="2">
    <source>
        <dbReference type="ARBA" id="ARBA00022448"/>
    </source>
</evidence>
<dbReference type="Gene3D" id="3.40.50.300">
    <property type="entry name" value="P-loop containing nucleotide triphosphate hydrolases"/>
    <property type="match status" value="1"/>
</dbReference>
<evidence type="ECO:0000256" key="4">
    <source>
        <dbReference type="ARBA" id="ARBA00022840"/>
    </source>
</evidence>
<dbReference type="OrthoDB" id="87732at2157"/>
<reference evidence="7" key="3">
    <citation type="journal article" date="2011" name="PLoS ONE">
        <title>Genome sequence of a mesophilic hydrogenotrophic methanogen Methanocella paludicola, the first cultivated representative of the order Methanocellales.</title>
        <authorList>
            <person name="Sakai S."/>
            <person name="Takaki Y."/>
            <person name="Shimamura S."/>
            <person name="Sekine M."/>
            <person name="Tajima T."/>
            <person name="Kosugi H."/>
            <person name="Ichikawa N."/>
            <person name="Tasumi E."/>
            <person name="Hiraki A.T."/>
            <person name="Shimizu A."/>
            <person name="Kato Y."/>
            <person name="Nishiko R."/>
            <person name="Mori K."/>
            <person name="Fujita N."/>
            <person name="Imachi H."/>
            <person name="Takai K."/>
        </authorList>
    </citation>
    <scope>NUCLEOTIDE SEQUENCE [LARGE SCALE GENOMIC DNA]</scope>
    <source>
        <strain evidence="7">DSM 17711 / JCM 13418 / NBRC 101707 / SANAE</strain>
    </source>
</reference>
<evidence type="ECO:0000313" key="7">
    <source>
        <dbReference type="Proteomes" id="UP000001882"/>
    </source>
</evidence>
<accession>D1YZR6</accession>
<evidence type="ECO:0000259" key="5">
    <source>
        <dbReference type="Pfam" id="PF00005"/>
    </source>
</evidence>
<dbReference type="RefSeq" id="WP_012900615.1">
    <property type="nucleotide sequence ID" value="NC_013665.1"/>
</dbReference>